<dbReference type="HOGENOM" id="CLU_003640_0_0_1"/>
<dbReference type="InterPro" id="IPR027417">
    <property type="entry name" value="P-loop_NTPase"/>
</dbReference>
<dbReference type="Pfam" id="PF13646">
    <property type="entry name" value="HEAT_2"/>
    <property type="match status" value="5"/>
</dbReference>
<dbReference type="Gene3D" id="3.40.50.1580">
    <property type="entry name" value="Nucleoside phosphorylase domain"/>
    <property type="match status" value="1"/>
</dbReference>
<dbReference type="SUPFAM" id="SSF53167">
    <property type="entry name" value="Purine and uridine phosphorylases"/>
    <property type="match status" value="1"/>
</dbReference>
<dbReference type="VEuPathDB" id="FungiDB:PMAA_102650"/>
<dbReference type="Pfam" id="PF23238">
    <property type="entry name" value="DUF7068"/>
    <property type="match status" value="1"/>
</dbReference>
<protein>
    <recommendedName>
        <fullName evidence="1">NACHT domain-containing protein</fullName>
    </recommendedName>
</protein>
<feature type="domain" description="NACHT" evidence="1">
    <location>
        <begin position="421"/>
        <end position="547"/>
    </location>
</feature>
<evidence type="ECO:0000259" key="1">
    <source>
        <dbReference type="PROSITE" id="PS50837"/>
    </source>
</evidence>
<proteinExistence type="predicted"/>
<dbReference type="InterPro" id="IPR007111">
    <property type="entry name" value="NACHT_NTPase"/>
</dbReference>
<dbReference type="Pfam" id="PF01048">
    <property type="entry name" value="PNP_UDP_1"/>
    <property type="match status" value="1"/>
</dbReference>
<dbReference type="PANTHER" id="PTHR46082">
    <property type="entry name" value="ATP/GTP-BINDING PROTEIN-RELATED"/>
    <property type="match status" value="1"/>
</dbReference>
<organism evidence="2 3">
    <name type="scientific">Talaromyces marneffei (strain ATCC 18224 / CBS 334.59 / QM 7333)</name>
    <name type="common">Penicillium marneffei</name>
    <dbReference type="NCBI Taxonomy" id="441960"/>
    <lineage>
        <taxon>Eukaryota</taxon>
        <taxon>Fungi</taxon>
        <taxon>Dikarya</taxon>
        <taxon>Ascomycota</taxon>
        <taxon>Pezizomycotina</taxon>
        <taxon>Eurotiomycetes</taxon>
        <taxon>Eurotiomycetidae</taxon>
        <taxon>Eurotiales</taxon>
        <taxon>Trichocomaceae</taxon>
        <taxon>Talaromyces</taxon>
        <taxon>Talaromyces sect. Talaromyces</taxon>
    </lineage>
</organism>
<dbReference type="GO" id="GO:0009116">
    <property type="term" value="P:nucleoside metabolic process"/>
    <property type="evidence" value="ECO:0007669"/>
    <property type="project" value="InterPro"/>
</dbReference>
<evidence type="ECO:0000313" key="3">
    <source>
        <dbReference type="Proteomes" id="UP000001294"/>
    </source>
</evidence>
<dbReference type="InterPro" id="IPR004155">
    <property type="entry name" value="PBS_lyase_HEAT"/>
</dbReference>
<name>B6QWM6_TALMQ</name>
<dbReference type="EMBL" id="DS995908">
    <property type="protein sequence ID" value="EEA18488.1"/>
    <property type="molecule type" value="Genomic_DNA"/>
</dbReference>
<dbReference type="Gene3D" id="1.25.10.10">
    <property type="entry name" value="Leucine-rich Repeat Variant"/>
    <property type="match status" value="4"/>
</dbReference>
<dbReference type="InterPro" id="IPR016024">
    <property type="entry name" value="ARM-type_fold"/>
</dbReference>
<dbReference type="SUPFAM" id="SSF48371">
    <property type="entry name" value="ARM repeat"/>
    <property type="match status" value="1"/>
</dbReference>
<dbReference type="PROSITE" id="PS50837">
    <property type="entry name" value="NACHT"/>
    <property type="match status" value="1"/>
</dbReference>
<dbReference type="SMART" id="SM00567">
    <property type="entry name" value="EZ_HEAT"/>
    <property type="match status" value="13"/>
</dbReference>
<reference evidence="3" key="1">
    <citation type="journal article" date="2015" name="Genome Announc.">
        <title>Genome sequence of the AIDS-associated pathogen Penicillium marneffei (ATCC18224) and its near taxonomic relative Talaromyces stipitatus (ATCC10500).</title>
        <authorList>
            <person name="Nierman W.C."/>
            <person name="Fedorova-Abrams N.D."/>
            <person name="Andrianopoulos A."/>
        </authorList>
    </citation>
    <scope>NUCLEOTIDE SEQUENCE [LARGE SCALE GENOMIC DNA]</scope>
    <source>
        <strain evidence="3">ATCC 18224 / CBS 334.59 / QM 7333</strain>
    </source>
</reference>
<evidence type="ECO:0000313" key="2">
    <source>
        <dbReference type="EMBL" id="EEA18488.1"/>
    </source>
</evidence>
<keyword evidence="3" id="KW-1185">Reference proteome</keyword>
<dbReference type="InterPro" id="IPR055496">
    <property type="entry name" value="DUF7068"/>
</dbReference>
<dbReference type="InterPro" id="IPR053137">
    <property type="entry name" value="NLR-like"/>
</dbReference>
<dbReference type="GO" id="GO:0003824">
    <property type="term" value="F:catalytic activity"/>
    <property type="evidence" value="ECO:0007669"/>
    <property type="project" value="InterPro"/>
</dbReference>
<dbReference type="PANTHER" id="PTHR46082:SF11">
    <property type="entry name" value="AAA+ ATPASE DOMAIN-CONTAINING PROTEIN-RELATED"/>
    <property type="match status" value="1"/>
</dbReference>
<dbReference type="InterPro" id="IPR011989">
    <property type="entry name" value="ARM-like"/>
</dbReference>
<dbReference type="Pfam" id="PF05729">
    <property type="entry name" value="NACHT"/>
    <property type="match status" value="1"/>
</dbReference>
<dbReference type="InterPro" id="IPR035994">
    <property type="entry name" value="Nucleoside_phosphorylase_sf"/>
</dbReference>
<gene>
    <name evidence="2" type="ORF">PMAA_102650</name>
</gene>
<dbReference type="PhylomeDB" id="B6QWM6"/>
<dbReference type="Gene3D" id="3.40.50.300">
    <property type="entry name" value="P-loop containing nucleotide triphosphate hydrolases"/>
    <property type="match status" value="1"/>
</dbReference>
<accession>B6QWM6</accession>
<dbReference type="SUPFAM" id="SSF52540">
    <property type="entry name" value="P-loop containing nucleoside triphosphate hydrolases"/>
    <property type="match status" value="1"/>
</dbReference>
<dbReference type="Proteomes" id="UP000001294">
    <property type="component" value="Unassembled WGS sequence"/>
</dbReference>
<sequence>MLVSLFGPTMVSSTHDDYTIAWICALPLEVAVARVMLNRTHSPLPNPSTDSNAYELGELDGHYIVITCLPVGVYGTVAAANVVSRMRSTFPRLQYGLMVGIGGGVPGKNNDIRLGDVVVSKPVGQHGGVIQYDYGKTVKGGKLEPTGALNKPPQTLLTHMSQLEAKRVTGSEDNLKTIMEEALIRNPDIEARFSPPEQLTDFLFESSYHHAAGEDTCEKCDKERLVKRKPRETRTPYIHYGLIASGNQVMKDSETRDRLALQHGILCFEMEAAGLMDELPTLVIRGICDYCDSHKQKQWQPYAAFTAAAYAKLLLSTIPALPVVNVDAKLREYYINPRNNRLRIKRLSGDALDMRQCYINLSMIEYKENDQNIPPQEKSLSSTFSLPNRLKLRADNPEKEVTLPQLFHERKMLDGRNARPRRILIRGRAGVGKTTLCKKIVHDFLHQQLWADLFDRIIWIPLRRLKGMSDLDEFFRQELFKHEAERDCLVTKLRKTALDQTHKKTLWLLDGLDEVSGYRNPSGADLTEIFNSLLNEDNVIITSRPHAVKLLGLTPFDLELETVGFHLNQVQAYLAKAVTDPDTVNQIYSFIQSHWLIQGLVRIPIQLDALCYSWDKDFRSGALLQTMTAVYQAIELKLWKKDMLNLEKRNNTGHNGGTAVRKLRTRLQIESQHMAPEMKFLECLAFTGLYGNIIEFYPGHRDWLYEQPEFCEMSDDVLDRLSFLRTSDASDQDKSYHFLHLTFQEFFAAQYFIRCWRSESSKLLIYLKAGFARETSIAKISPEKFLREEKYSGRYDVFWRFVTGLLYNIDKQQVCLFLEKIEEEPRDLLGPAHQRLLMHCFSEVPQLEDSGPVQSSNDSLLDLREKMERGCIQWSHYEDLSLKEMHLCSEIEFPEHVLCKLLQESSLQRESSCRKKILRALAYRWHMSFNLMDITTNFMGDSDSNVRRAAVEALGTQSPWSPNILEAVIRRLENDEDSGVRRAAIKALGTQSPWPPAILEAVIRQLENNRDSYIRHAAIKALGTQSSWSPALLEAVIRRLENDENSNVRYTAIKALGTQSPWSPAILEAVIRRLENDKDSGVRRAAIEALGTQSPWSPAILEAVIRRLEKNDETWDVRHTAINALGTQSPWSPALLEAVIRRLENNTEWNVRRAAINALSTQSPWSPAILEAVIRRLENDEDSGVRRAAIEALDTKSPLSPAILEAVIRRLENDEKWYVRRAAIEALRTQSPCSPNILEAVIRRLENDENSYVRYAAIEAIGTQSPWSPAILEAVIRRLENDEDSGVKRAAIEALGTKSPLSPAILEIVIRQLENDEGFYIRYAAIKTLGTQSSWSPAILKAMIHQLENNEDSDMRRAAIEALGKQSPWSPALLEAVIRRLENDEKWYVRRAAIKALSTQSLWSPDILDAVICRLENDEDSGVRRAAIKALSTQSLWSPAILEAVIRRLENEEDSEVASKIEALLWKHDEFLFPFFDLNANATSALCKIWAQRSIHEIFACYVRDGNACFETSDGRRSIPLSEGKIKVLKRTLWAETVTSPILRLVYRVRFPFASLES</sequence>
<dbReference type="InterPro" id="IPR000845">
    <property type="entry name" value="Nucleoside_phosphorylase_d"/>
</dbReference>